<reference evidence="4" key="1">
    <citation type="submission" date="2020-11" db="EMBL/GenBank/DDBJ databases">
        <authorList>
            <consortium name="DOE Joint Genome Institute"/>
            <person name="Ahrendt S."/>
            <person name="Riley R."/>
            <person name="Andreopoulos W."/>
            <person name="LaButti K."/>
            <person name="Pangilinan J."/>
            <person name="Ruiz-duenas F.J."/>
            <person name="Barrasa J.M."/>
            <person name="Sanchez-Garcia M."/>
            <person name="Camarero S."/>
            <person name="Miyauchi S."/>
            <person name="Serrano A."/>
            <person name="Linde D."/>
            <person name="Babiker R."/>
            <person name="Drula E."/>
            <person name="Ayuso-Fernandez I."/>
            <person name="Pacheco R."/>
            <person name="Padilla G."/>
            <person name="Ferreira P."/>
            <person name="Barriuso J."/>
            <person name="Kellner H."/>
            <person name="Castanera R."/>
            <person name="Alfaro M."/>
            <person name="Ramirez L."/>
            <person name="Pisabarro A.G."/>
            <person name="Kuo A."/>
            <person name="Tritt A."/>
            <person name="Lipzen A."/>
            <person name="He G."/>
            <person name="Yan M."/>
            <person name="Ng V."/>
            <person name="Cullen D."/>
            <person name="Martin F."/>
            <person name="Rosso M.-N."/>
            <person name="Henrissat B."/>
            <person name="Hibbett D."/>
            <person name="Martinez A.T."/>
            <person name="Grigoriev I.V."/>
        </authorList>
    </citation>
    <scope>NUCLEOTIDE SEQUENCE</scope>
    <source>
        <strain evidence="4">AH 44721</strain>
    </source>
</reference>
<dbReference type="InterPro" id="IPR017930">
    <property type="entry name" value="Myb_dom"/>
</dbReference>
<accession>A0A9P5NBV9</accession>
<gene>
    <name evidence="4" type="ORF">CPB84DRAFT_1623011</name>
</gene>
<dbReference type="Pfam" id="PF00249">
    <property type="entry name" value="Myb_DNA-binding"/>
    <property type="match status" value="1"/>
</dbReference>
<evidence type="ECO:0000259" key="3">
    <source>
        <dbReference type="PROSITE" id="PS51294"/>
    </source>
</evidence>
<dbReference type="CDD" id="cd11660">
    <property type="entry name" value="SANT_TRF"/>
    <property type="match status" value="1"/>
</dbReference>
<proteinExistence type="predicted"/>
<dbReference type="SUPFAM" id="SSF46689">
    <property type="entry name" value="Homeodomain-like"/>
    <property type="match status" value="1"/>
</dbReference>
<evidence type="ECO:0000313" key="4">
    <source>
        <dbReference type="EMBL" id="KAF8876891.1"/>
    </source>
</evidence>
<evidence type="ECO:0000259" key="2">
    <source>
        <dbReference type="PROSITE" id="PS50090"/>
    </source>
</evidence>
<name>A0A9P5NBV9_GYMJU</name>
<feature type="domain" description="HTH myb-type" evidence="3">
    <location>
        <begin position="1"/>
        <end position="50"/>
    </location>
</feature>
<dbReference type="InterPro" id="IPR009057">
    <property type="entry name" value="Homeodomain-like_sf"/>
</dbReference>
<dbReference type="PROSITE" id="PS51294">
    <property type="entry name" value="HTH_MYB"/>
    <property type="match status" value="1"/>
</dbReference>
<dbReference type="Proteomes" id="UP000724874">
    <property type="component" value="Unassembled WGS sequence"/>
</dbReference>
<dbReference type="OrthoDB" id="608866at2759"/>
<evidence type="ECO:0000256" key="1">
    <source>
        <dbReference type="ARBA" id="ARBA00023242"/>
    </source>
</evidence>
<sequence>KKPRKKWSSEETEMLVQGCQIHGVGNWKTILQDPNLQFHDRSAVDLKDRY</sequence>
<dbReference type="PROSITE" id="PS50090">
    <property type="entry name" value="MYB_LIKE"/>
    <property type="match status" value="1"/>
</dbReference>
<feature type="non-terminal residue" evidence="4">
    <location>
        <position position="1"/>
    </location>
</feature>
<dbReference type="PANTHER" id="PTHR46734:SF1">
    <property type="entry name" value="TELOMERIC REPEAT-BINDING FACTOR 1"/>
    <property type="match status" value="1"/>
</dbReference>
<keyword evidence="5" id="KW-1185">Reference proteome</keyword>
<dbReference type="Gene3D" id="1.10.10.60">
    <property type="entry name" value="Homeodomain-like"/>
    <property type="match status" value="1"/>
</dbReference>
<dbReference type="InterPro" id="IPR001005">
    <property type="entry name" value="SANT/Myb"/>
</dbReference>
<feature type="non-terminal residue" evidence="4">
    <location>
        <position position="50"/>
    </location>
</feature>
<dbReference type="AlphaFoldDB" id="A0A9P5NBV9"/>
<comment type="caution">
    <text evidence="4">The sequence shown here is derived from an EMBL/GenBank/DDBJ whole genome shotgun (WGS) entry which is preliminary data.</text>
</comment>
<organism evidence="4 5">
    <name type="scientific">Gymnopilus junonius</name>
    <name type="common">Spectacular rustgill mushroom</name>
    <name type="synonym">Gymnopilus spectabilis subsp. junonius</name>
    <dbReference type="NCBI Taxonomy" id="109634"/>
    <lineage>
        <taxon>Eukaryota</taxon>
        <taxon>Fungi</taxon>
        <taxon>Dikarya</taxon>
        <taxon>Basidiomycota</taxon>
        <taxon>Agaricomycotina</taxon>
        <taxon>Agaricomycetes</taxon>
        <taxon>Agaricomycetidae</taxon>
        <taxon>Agaricales</taxon>
        <taxon>Agaricineae</taxon>
        <taxon>Hymenogastraceae</taxon>
        <taxon>Gymnopilus</taxon>
    </lineage>
</organism>
<keyword evidence="1" id="KW-0539">Nucleus</keyword>
<feature type="domain" description="Myb-like" evidence="2">
    <location>
        <begin position="1"/>
        <end position="50"/>
    </location>
</feature>
<dbReference type="EMBL" id="JADNYJ010000177">
    <property type="protein sequence ID" value="KAF8876891.1"/>
    <property type="molecule type" value="Genomic_DNA"/>
</dbReference>
<dbReference type="InterPro" id="IPR052450">
    <property type="entry name" value="TRBD-Containing_Protein"/>
</dbReference>
<dbReference type="PANTHER" id="PTHR46734">
    <property type="entry name" value="TELOMERIC REPEAT-BINDING FACTOR 1 TERF1"/>
    <property type="match status" value="1"/>
</dbReference>
<evidence type="ECO:0000313" key="5">
    <source>
        <dbReference type="Proteomes" id="UP000724874"/>
    </source>
</evidence>
<protein>
    <submittedName>
        <fullName evidence="4">Uncharacterized protein</fullName>
    </submittedName>
</protein>